<reference evidence="2" key="2">
    <citation type="submission" date="2024-06" db="EMBL/GenBank/DDBJ databases">
        <title>Vaginal Lactobacillus fatty acid response mechanisms reveal a metabolite-targeted strategy for bacterial vaginosis treatment.</title>
        <authorList>
            <person name="Zhu M."/>
            <person name="Blainey P.C."/>
            <person name="Bloom S.M."/>
            <person name="Kwon D.S."/>
        </authorList>
    </citation>
    <scope>NUCLEOTIDE SEQUENCE</scope>
    <source>
        <strain evidence="2">194_F1_1</strain>
    </source>
</reference>
<feature type="compositionally biased region" description="Basic and acidic residues" evidence="1">
    <location>
        <begin position="329"/>
        <end position="343"/>
    </location>
</feature>
<dbReference type="AlphaFoldDB" id="A0A135YSY8"/>
<evidence type="ECO:0000313" key="4">
    <source>
        <dbReference type="Proteomes" id="UP000289808"/>
    </source>
</evidence>
<sequence length="466" mass="53233">MTIDYRKDIIDLMQATGSDPQSLKQSMIALKIISKIYNQAVLGNSPENKNEVVKIAEKADQTVKNEPEIKTENKLENKTEIETKKENDENTVEKIKPKKTKEELEKEKAKKEEAAKALSPTVLKNKNKYATITPIPKPVVKKIIPVAKPKEKQYEIRRKLLGAEAVDENGHSVQYFNEHLTRIEKLENGDTVTLLDHLNDSGNRPIIKVEHHAKSFAPDEEIIEFGPAVVHRDSFGLYIKQDSNGKNLSQVNPEKAILYLDMNTVSHFNLHENDLISIVWRVSDPSFIRVRWRYAEAEVTIPEKKEKPDKNKETEKHKTKGRHKSLLHQLEKKEKQSSEKQNEDYASRIDFDLDKKRVTVVVGDKSLTSNLAKVIEAHNGVARIIEMKQASNVLRACKESNYVILIQSYIKHSISQILINSPHKSYSIAMATTAGQLAVEKALYRARYKLNVTDNDQIQYPFLVNN</sequence>
<accession>A0A135YSY8</accession>
<feature type="compositionally biased region" description="Basic residues" evidence="1">
    <location>
        <begin position="317"/>
        <end position="326"/>
    </location>
</feature>
<dbReference type="EMBL" id="SCLX01000166">
    <property type="protein sequence ID" value="RXF53117.1"/>
    <property type="molecule type" value="Genomic_DNA"/>
</dbReference>
<dbReference type="Proteomes" id="UP001434419">
    <property type="component" value="Unassembled WGS sequence"/>
</dbReference>
<evidence type="ECO:0000313" key="2">
    <source>
        <dbReference type="EMBL" id="MES5149810.1"/>
    </source>
</evidence>
<evidence type="ECO:0000256" key="1">
    <source>
        <dbReference type="SAM" id="MobiDB-lite"/>
    </source>
</evidence>
<name>A0A135YSY8_9LACO</name>
<evidence type="ECO:0008006" key="6">
    <source>
        <dbReference type="Google" id="ProtNLM"/>
    </source>
</evidence>
<gene>
    <name evidence="2" type="ORF">ABVC42_07720</name>
    <name evidence="3" type="ORF">ERD32_12750</name>
</gene>
<organism evidence="3 4">
    <name type="scientific">Lactobacillus crispatus</name>
    <dbReference type="NCBI Taxonomy" id="47770"/>
    <lineage>
        <taxon>Bacteria</taxon>
        <taxon>Bacillati</taxon>
        <taxon>Bacillota</taxon>
        <taxon>Bacilli</taxon>
        <taxon>Lactobacillales</taxon>
        <taxon>Lactobacillaceae</taxon>
        <taxon>Lactobacillus</taxon>
    </lineage>
</organism>
<protein>
    <recommendedName>
        <fullName evidence="6">DUF2325 domain-containing protein</fullName>
    </recommendedName>
</protein>
<dbReference type="RefSeq" id="WP_005721536.1">
    <property type="nucleotide sequence ID" value="NZ_CP058996.1"/>
</dbReference>
<feature type="compositionally biased region" description="Basic and acidic residues" evidence="1">
    <location>
        <begin position="303"/>
        <end position="316"/>
    </location>
</feature>
<feature type="region of interest" description="Disordered" evidence="1">
    <location>
        <begin position="72"/>
        <end position="107"/>
    </location>
</feature>
<evidence type="ECO:0000313" key="5">
    <source>
        <dbReference type="Proteomes" id="UP001434419"/>
    </source>
</evidence>
<proteinExistence type="predicted"/>
<evidence type="ECO:0000313" key="3">
    <source>
        <dbReference type="EMBL" id="RXF53117.1"/>
    </source>
</evidence>
<reference evidence="3 4" key="1">
    <citation type="submission" date="2019-01" db="EMBL/GenBank/DDBJ databases">
        <title>The genome sequence of Lactobacillus crispatus L49.</title>
        <authorList>
            <person name="Zhong J."/>
            <person name="Zhang J."/>
        </authorList>
    </citation>
    <scope>NUCLEOTIDE SEQUENCE [LARGE SCALE GENOMIC DNA]</scope>
    <source>
        <strain evidence="3 4">L49</strain>
    </source>
</reference>
<dbReference type="Proteomes" id="UP000289808">
    <property type="component" value="Unassembled WGS sequence"/>
</dbReference>
<dbReference type="STRING" id="47770.GCA_001567095_00541"/>
<dbReference type="EMBL" id="JBETVU010000012">
    <property type="protein sequence ID" value="MES5149810.1"/>
    <property type="molecule type" value="Genomic_DNA"/>
</dbReference>
<feature type="region of interest" description="Disordered" evidence="1">
    <location>
        <begin position="303"/>
        <end position="343"/>
    </location>
</feature>
<comment type="caution">
    <text evidence="3">The sequence shown here is derived from an EMBL/GenBank/DDBJ whole genome shotgun (WGS) entry which is preliminary data.</text>
</comment>
<keyword evidence="5" id="KW-1185">Reference proteome</keyword>